<evidence type="ECO:0000313" key="2">
    <source>
        <dbReference type="EMBL" id="JAC79043.1"/>
    </source>
</evidence>
<sequence>MGTVGHMCPTPNLSVPGNRQRQTPETMRQHLGDCLPAQQGPKQENTANEREDLSLFVQAKDALLPDTVSSIGFSTWTF</sequence>
<accession>A0A061S472</accession>
<name>A0A061S472_9CHLO</name>
<dbReference type="AlphaFoldDB" id="A0A061S472"/>
<reference evidence="2" key="1">
    <citation type="submission" date="2014-05" db="EMBL/GenBank/DDBJ databases">
        <title>The transcriptome of the halophilic microalga Tetraselmis sp. GSL018 isolated from the Great Salt Lake, Utah.</title>
        <authorList>
            <person name="Jinkerson R.E."/>
            <person name="D'Adamo S."/>
            <person name="Posewitz M.C."/>
        </authorList>
    </citation>
    <scope>NUCLEOTIDE SEQUENCE</scope>
    <source>
        <strain evidence="2">GSL018</strain>
    </source>
</reference>
<evidence type="ECO:0000256" key="1">
    <source>
        <dbReference type="SAM" id="MobiDB-lite"/>
    </source>
</evidence>
<proteinExistence type="predicted"/>
<feature type="non-terminal residue" evidence="2">
    <location>
        <position position="78"/>
    </location>
</feature>
<dbReference type="EMBL" id="GBEZ01006347">
    <property type="protein sequence ID" value="JAC79043.1"/>
    <property type="molecule type" value="Transcribed_RNA"/>
</dbReference>
<feature type="region of interest" description="Disordered" evidence="1">
    <location>
        <begin position="1"/>
        <end position="27"/>
    </location>
</feature>
<gene>
    <name evidence="2" type="ORF">TSPGSL018_13690</name>
</gene>
<protein>
    <submittedName>
        <fullName evidence="2">Uncharacterized protein</fullName>
    </submittedName>
</protein>
<organism evidence="2">
    <name type="scientific">Tetraselmis sp. GSL018</name>
    <dbReference type="NCBI Taxonomy" id="582737"/>
    <lineage>
        <taxon>Eukaryota</taxon>
        <taxon>Viridiplantae</taxon>
        <taxon>Chlorophyta</taxon>
        <taxon>core chlorophytes</taxon>
        <taxon>Chlorodendrophyceae</taxon>
        <taxon>Chlorodendrales</taxon>
        <taxon>Chlorodendraceae</taxon>
        <taxon>Tetraselmis</taxon>
    </lineage>
</organism>
<feature type="compositionally biased region" description="Polar residues" evidence="1">
    <location>
        <begin position="11"/>
        <end position="26"/>
    </location>
</feature>